<dbReference type="PANTHER" id="PTHR15316">
    <property type="entry name" value="SPLICEOSOME ASSOCIATED PROTEIN 114/SWAP SPLICING FACTOR-RELATED"/>
    <property type="match status" value="1"/>
</dbReference>
<feature type="domain" description="SURP motif" evidence="3">
    <location>
        <begin position="23"/>
        <end position="64"/>
    </location>
</feature>
<dbReference type="InterPro" id="IPR045146">
    <property type="entry name" value="SF3A1"/>
</dbReference>
<dbReference type="PROSITE" id="PS50128">
    <property type="entry name" value="SURP"/>
    <property type="match status" value="2"/>
</dbReference>
<keyword evidence="1" id="KW-0507">mRNA processing</keyword>
<dbReference type="GO" id="GO:0045292">
    <property type="term" value="P:mRNA cis splicing, via spliceosome"/>
    <property type="evidence" value="ECO:0007669"/>
    <property type="project" value="InterPro"/>
</dbReference>
<dbReference type="PANTHER" id="PTHR15316:SF1">
    <property type="entry name" value="SPLICING FACTOR 3A SUBUNIT 1"/>
    <property type="match status" value="1"/>
</dbReference>
<gene>
    <name evidence="4" type="ORF">J8A68_001313</name>
</gene>
<proteinExistence type="predicted"/>
<evidence type="ECO:0000259" key="3">
    <source>
        <dbReference type="PROSITE" id="PS50128"/>
    </source>
</evidence>
<comment type="caution">
    <text evidence="4">The sequence shown here is derived from an EMBL/GenBank/DDBJ whole genome shotgun (WGS) entry which is preliminary data.</text>
</comment>
<dbReference type="OrthoDB" id="447637at2759"/>
<dbReference type="SMART" id="SM00648">
    <property type="entry name" value="SWAP"/>
    <property type="match status" value="2"/>
</dbReference>
<dbReference type="RefSeq" id="XP_049265489.1">
    <property type="nucleotide sequence ID" value="XM_049404954.1"/>
</dbReference>
<feature type="compositionally biased region" description="Basic and acidic residues" evidence="2">
    <location>
        <begin position="281"/>
        <end position="297"/>
    </location>
</feature>
<keyword evidence="5" id="KW-1185">Reference proteome</keyword>
<dbReference type="Pfam" id="PF01805">
    <property type="entry name" value="Surp"/>
    <property type="match status" value="2"/>
</dbReference>
<dbReference type="GO" id="GO:0071004">
    <property type="term" value="C:U2-type prespliceosome"/>
    <property type="evidence" value="ECO:0007669"/>
    <property type="project" value="TreeGrafter"/>
</dbReference>
<evidence type="ECO:0000313" key="5">
    <source>
        <dbReference type="Proteomes" id="UP000694255"/>
    </source>
</evidence>
<evidence type="ECO:0000256" key="2">
    <source>
        <dbReference type="SAM" id="MobiDB-lite"/>
    </source>
</evidence>
<dbReference type="InterPro" id="IPR022030">
    <property type="entry name" value="SF3A1_dom"/>
</dbReference>
<sequence length="411" mass="47468">MSVQSATEVPKDIKVPPKDIKETVDKTVAYVNKNGKSFEQRLLANNTANKFDFILEDNEYHSYYKWKLNTSQDSAPLNIEPDGSNEIKIEKPRELPFLVDLPSVISSRDLDIIKTTALYIAHNGIDRIPKLLQHEEKRNNRAQFEFLNKSHSLHPLFMSFVTQYQLLIKLYNNDPETQPIRESLNINNKFDILTQAYDRAQYIKQNKVKEKKEQESQEQKQRHFASIDWQDFVLVGQVEFDAIDEVKELSIPLKRSDLLSRSLEARSKDVVLPKSDAPRPQAKEESEPQKEQEEKAGEPQTVPVQQAPKGVLKGMKIKEAGASRLKKRSSPMADTIKCPITGKLIPEADFDTHIKTLLRDPRYKQEQENYIKKNFKYASNITTDQVYENIKRLMKKRGGGEERNGNKRLQS</sequence>
<dbReference type="Proteomes" id="UP000694255">
    <property type="component" value="Unassembled WGS sequence"/>
</dbReference>
<dbReference type="InterPro" id="IPR000061">
    <property type="entry name" value="Surp"/>
</dbReference>
<dbReference type="GO" id="GO:0000381">
    <property type="term" value="P:regulation of alternative mRNA splicing, via spliceosome"/>
    <property type="evidence" value="ECO:0007669"/>
    <property type="project" value="TreeGrafter"/>
</dbReference>
<organism evidence="4 5">
    <name type="scientific">[Candida] subhashii</name>
    <dbReference type="NCBI Taxonomy" id="561895"/>
    <lineage>
        <taxon>Eukaryota</taxon>
        <taxon>Fungi</taxon>
        <taxon>Dikarya</taxon>
        <taxon>Ascomycota</taxon>
        <taxon>Saccharomycotina</taxon>
        <taxon>Pichiomycetes</taxon>
        <taxon>Debaryomycetaceae</taxon>
        <taxon>Spathaspora</taxon>
    </lineage>
</organism>
<dbReference type="GO" id="GO:0071013">
    <property type="term" value="C:catalytic step 2 spliceosome"/>
    <property type="evidence" value="ECO:0007669"/>
    <property type="project" value="TreeGrafter"/>
</dbReference>
<name>A0A8J5QUV2_9ASCO</name>
<reference evidence="4 5" key="1">
    <citation type="journal article" date="2021" name="DNA Res.">
        <title>Genome analysis of Candida subhashii reveals its hybrid nature and dual mitochondrial genome conformations.</title>
        <authorList>
            <person name="Mixao V."/>
            <person name="Hegedusova E."/>
            <person name="Saus E."/>
            <person name="Pryszcz L.P."/>
            <person name="Cillingova A."/>
            <person name="Nosek J."/>
            <person name="Gabaldon T."/>
        </authorList>
    </citation>
    <scope>NUCLEOTIDE SEQUENCE [LARGE SCALE GENOMIC DNA]</scope>
    <source>
        <strain evidence="4 5">CBS 10753</strain>
    </source>
</reference>
<dbReference type="AlphaFoldDB" id="A0A8J5QUV2"/>
<dbReference type="GO" id="GO:0005686">
    <property type="term" value="C:U2 snRNP"/>
    <property type="evidence" value="ECO:0007669"/>
    <property type="project" value="TreeGrafter"/>
</dbReference>
<dbReference type="GO" id="GO:0003723">
    <property type="term" value="F:RNA binding"/>
    <property type="evidence" value="ECO:0007669"/>
    <property type="project" value="InterPro"/>
</dbReference>
<feature type="region of interest" description="Disordered" evidence="2">
    <location>
        <begin position="269"/>
        <end position="305"/>
    </location>
</feature>
<protein>
    <submittedName>
        <fullName evidence="4">PRP21</fullName>
    </submittedName>
</protein>
<dbReference type="GeneID" id="73468114"/>
<dbReference type="EMBL" id="JAGSYN010000051">
    <property type="protein sequence ID" value="KAG7665257.1"/>
    <property type="molecule type" value="Genomic_DNA"/>
</dbReference>
<evidence type="ECO:0000256" key="1">
    <source>
        <dbReference type="ARBA" id="ARBA00022664"/>
    </source>
</evidence>
<accession>A0A8J5QUV2</accession>
<evidence type="ECO:0000313" key="4">
    <source>
        <dbReference type="EMBL" id="KAG7665257.1"/>
    </source>
</evidence>
<dbReference type="Pfam" id="PF12230">
    <property type="entry name" value="PRP21_like_P"/>
    <property type="match status" value="1"/>
</dbReference>
<feature type="domain" description="SURP motif" evidence="3">
    <location>
        <begin position="112"/>
        <end position="157"/>
    </location>
</feature>